<evidence type="ECO:0000256" key="1">
    <source>
        <dbReference type="ARBA" id="ARBA00004123"/>
    </source>
</evidence>
<keyword evidence="5 6" id="KW-0862">Zinc</keyword>
<dbReference type="GO" id="GO:0034979">
    <property type="term" value="F:NAD-dependent protein lysine deacetylase activity"/>
    <property type="evidence" value="ECO:0007669"/>
    <property type="project" value="UniProtKB-UniRule"/>
</dbReference>
<comment type="function">
    <text evidence="5">NAD-dependent lysine demalonylase, desuccinylase and deglutarylase that specifically removes malonyl, succinyl and glutaryl groups on target proteins. Has weak NAD-dependent protein deacetylase activity; however this activity may not be physiologically relevant in vivo.</text>
</comment>
<comment type="catalytic activity">
    <reaction evidence="5">
        <text>N(6)-malonyl-L-lysyl-[protein] + NAD(+) + H2O = 2''-O-malonyl-ADP-D-ribose + nicotinamide + L-lysyl-[protein]</text>
        <dbReference type="Rhea" id="RHEA:47672"/>
        <dbReference type="Rhea" id="RHEA-COMP:9752"/>
        <dbReference type="Rhea" id="RHEA-COMP:11878"/>
        <dbReference type="ChEBI" id="CHEBI:15377"/>
        <dbReference type="ChEBI" id="CHEBI:17154"/>
        <dbReference type="ChEBI" id="CHEBI:29969"/>
        <dbReference type="ChEBI" id="CHEBI:57540"/>
        <dbReference type="ChEBI" id="CHEBI:87831"/>
        <dbReference type="ChEBI" id="CHEBI:87833"/>
    </reaction>
</comment>
<sequence length="1439" mass="163079">MEQRNYNMELQVEHENGSSTEVEYVLKRLIRGMGSSRANSRNGFFSVLVALLSTVKSMKVSDILNLVKKHLCITIFSLRFIHVVPPIYPELFMHAALWPEEAEIYTGQILVFGALIRSGQFVSNATVEEQHEVLSNLLVAGQQRSYLPIAVYAFLEELLLQINGDIFHKLVWPIMEAEVKKPLASHSLENLYFLLISKRLFPKVMNSKLLMKTVGVPEIIHKDSIFVLSILLLEISKSFHVHHPVYKEFAEQLATSPLLPDFWTQGVEPWLAKPNKNRDLLTLHIFQVVLANLTDKSQISKMLSTNFLSMMVKHLTINTSPKPELTIEANKALRLVTESFTEDMQDKDEAILDILRKFLFYPGQLMFEKFTGTRTVQILSNKLKASGVKELATLYQNVVTCKMDKVTGLQGETEPWHTAERKYAGELLTKLISNAPAVQDDHEWKLDMMKFFLELGMFHPINKDENNVVSHLLAGSLKNNFFRLFDQHPKLALPRLNNLCNTQNAIIHYLDSLLKKKKWVQRLRKPWSPEAKASFQKMIAAIKELELPKKGLPQSTVLIFRTMLMQMGIHLFINPDLAIEVLEELHSCLNEIDTGKGKFDETSMEKEVQWVDVVVLDPKSEEHPLIDSLDFDSDEDIASDEDITNDDDTANEEALSSDGKHDSDTDSNIEEAEEPANAELQRAVRQALGTADTITDTESLDLDDMDPEEGQRINKELAQAFKKYKSATNNRKSKKFPRKDKALSHFRVRVLDLIEIYISSEPSLESCLDLVMPLFHLLEYCIPNIHQKPLESRVRTCISKLTGLKKFEVGKVTQEQLAELASKLLSKGERTSLVFFDMNSKIAECCCFLVKASKHIPTPVIVPPIQWKMMEKIEVPPLTDVLRNALLDYFQNRGTLLQLELFQKLVQQMWDGNWIIATLLAYFANAPKIRPYKQYQAMELLKIFFKENRSLQTELSPDEEWKFSRPEQVLLLKSIKLLKQNDSYKQKSLCKLLELLSQVHHCGKKINIELSKNWHVLGQALQMYKKNTQDIASSTKKSINKMLSLLGLQIVDQEFKGKPKDPVQKNNADQESVIEPTTAQVQDGNADQMSIVESATADGVKSHPQTNGIDELSAQQDKRVKNKRLKQIAKNNILKKESTKLRTDAMSVGLQSIDFKGADYTAVRDEYLSSGDKYYPFFVKENTNMEDLSQILTGAGVSAESGVPTFRGAGGFWRKYVAQDLATPEAFTRNPSLVWEFYHYRRELVLTKHPNRAHEALAECESRLKREGKNFLLITQNIDGLHLKAGSQEVLELHGSLFKTRCLKCGRVAENRDSPICPALKEKGAPKPEVKDSCVSVEDLPHCSETSCHGLLRPHVVWFGEGLDQKILIKAGKALEKCDLCLVIGTSSVVYPAAMFAPQVAARGIPVAEFNIEATPATYDFKFHFEGPCGSTVPEALSL</sequence>
<protein>
    <recommendedName>
        <fullName evidence="5">NAD-dependent protein deacylase</fullName>
        <ecNumber evidence="5">2.3.1.-</ecNumber>
    </recommendedName>
    <alternativeName>
        <fullName evidence="5">Regulatory protein SIR2 homolog 5</fullName>
    </alternativeName>
</protein>
<feature type="binding site" evidence="5">
    <location>
        <begin position="1194"/>
        <end position="1213"/>
    </location>
    <ligand>
        <name>NAD(+)</name>
        <dbReference type="ChEBI" id="CHEBI:57540"/>
    </ligand>
</feature>
<feature type="binding site" evidence="5">
    <location>
        <begin position="1385"/>
        <end position="1387"/>
    </location>
    <ligand>
        <name>NAD(+)</name>
        <dbReference type="ChEBI" id="CHEBI:57540"/>
    </ligand>
</feature>
<feature type="binding site" evidence="5">
    <location>
        <position position="1241"/>
    </location>
    <ligand>
        <name>substrate</name>
    </ligand>
</feature>
<accession>A0A7R9EPG8</accession>
<dbReference type="GO" id="GO:0008270">
    <property type="term" value="F:zinc ion binding"/>
    <property type="evidence" value="ECO:0007669"/>
    <property type="project" value="UniProtKB-UniRule"/>
</dbReference>
<feature type="binding site" evidence="5">
    <location>
        <position position="1429"/>
    </location>
    <ligand>
        <name>NAD(+)</name>
        <dbReference type="ChEBI" id="CHEBI:57540"/>
    </ligand>
</feature>
<dbReference type="GO" id="GO:0003714">
    <property type="term" value="F:transcription corepressor activity"/>
    <property type="evidence" value="ECO:0007669"/>
    <property type="project" value="TreeGrafter"/>
</dbReference>
<feature type="binding site" evidence="5">
    <location>
        <position position="1238"/>
    </location>
    <ligand>
        <name>substrate</name>
    </ligand>
</feature>
<dbReference type="PANTHER" id="PTHR13213:SF2">
    <property type="entry name" value="MYB-BINDING PROTEIN 1A"/>
    <property type="match status" value="1"/>
</dbReference>
<comment type="similarity">
    <text evidence="5">Belongs to the sirtuin family. Class III subfamily.</text>
</comment>
<dbReference type="InterPro" id="IPR003000">
    <property type="entry name" value="Sirtuin"/>
</dbReference>
<comment type="subcellular location">
    <subcellularLocation>
        <location evidence="5">Mitochondrion</location>
    </subcellularLocation>
    <subcellularLocation>
        <location evidence="1">Nucleus</location>
    </subcellularLocation>
</comment>
<evidence type="ECO:0000256" key="6">
    <source>
        <dbReference type="PROSITE-ProRule" id="PRU00236"/>
    </source>
</evidence>
<comment type="catalytic activity">
    <reaction evidence="5">
        <text>N(6)-glutaryl-L-lysyl-[protein] + NAD(+) + H2O = 2''-O-glutaryl-ADP-D-ribose + nicotinamide + L-lysyl-[protein]</text>
        <dbReference type="Rhea" id="RHEA:47664"/>
        <dbReference type="Rhea" id="RHEA-COMP:9752"/>
        <dbReference type="Rhea" id="RHEA-COMP:11875"/>
        <dbReference type="ChEBI" id="CHEBI:15377"/>
        <dbReference type="ChEBI" id="CHEBI:17154"/>
        <dbReference type="ChEBI" id="CHEBI:29969"/>
        <dbReference type="ChEBI" id="CHEBI:57540"/>
        <dbReference type="ChEBI" id="CHEBI:87828"/>
        <dbReference type="ChEBI" id="CHEBI:87829"/>
    </reaction>
</comment>
<dbReference type="InterPro" id="IPR007015">
    <property type="entry name" value="DNA_pol_V/MYBBP1A"/>
</dbReference>
<comment type="cofactor">
    <cofactor evidence="5">
        <name>Zn(2+)</name>
        <dbReference type="ChEBI" id="CHEBI:29105"/>
    </cofactor>
    <text evidence="5">Binds 1 zinc ion per subunit.</text>
</comment>
<dbReference type="GO" id="GO:0005739">
    <property type="term" value="C:mitochondrion"/>
    <property type="evidence" value="ECO:0007669"/>
    <property type="project" value="UniProtKB-SubCell"/>
</dbReference>
<evidence type="ECO:0000256" key="3">
    <source>
        <dbReference type="ARBA" id="ARBA00023027"/>
    </source>
</evidence>
<keyword evidence="5" id="KW-0496">Mitochondrion</keyword>
<gene>
    <name evidence="9" type="ORF">TBIB3V08_LOCUS524</name>
</gene>
<feature type="binding site" evidence="5 6">
    <location>
        <position position="1302"/>
    </location>
    <ligand>
        <name>Zn(2+)</name>
        <dbReference type="ChEBI" id="CHEBI:29105"/>
    </ligand>
</feature>
<dbReference type="PROSITE" id="PS50305">
    <property type="entry name" value="SIRTUIN"/>
    <property type="match status" value="1"/>
</dbReference>
<feature type="domain" description="Deacetylase sirtuin-type" evidence="8">
    <location>
        <begin position="1164"/>
        <end position="1439"/>
    </location>
</feature>
<dbReference type="Pfam" id="PF04931">
    <property type="entry name" value="DNA_pol_phi"/>
    <property type="match status" value="2"/>
</dbReference>
<feature type="region of interest" description="Disordered" evidence="7">
    <location>
        <begin position="624"/>
        <end position="677"/>
    </location>
</feature>
<dbReference type="EMBL" id="OD564344">
    <property type="protein sequence ID" value="CAD7437922.1"/>
    <property type="molecule type" value="Genomic_DNA"/>
</dbReference>
<dbReference type="GO" id="GO:0005730">
    <property type="term" value="C:nucleolus"/>
    <property type="evidence" value="ECO:0007669"/>
    <property type="project" value="InterPro"/>
</dbReference>
<evidence type="ECO:0000259" key="8">
    <source>
        <dbReference type="PROSITE" id="PS50305"/>
    </source>
</evidence>
<dbReference type="GO" id="GO:0070403">
    <property type="term" value="F:NAD+ binding"/>
    <property type="evidence" value="ECO:0007669"/>
    <property type="project" value="UniProtKB-UniRule"/>
</dbReference>
<feature type="active site" description="Proton acceptor" evidence="5 6">
    <location>
        <position position="1294"/>
    </location>
</feature>
<dbReference type="Pfam" id="PF02146">
    <property type="entry name" value="SIR2"/>
    <property type="match status" value="1"/>
</dbReference>
<dbReference type="InterPro" id="IPR029035">
    <property type="entry name" value="DHS-like_NAD/FAD-binding_dom"/>
</dbReference>
<feature type="compositionally biased region" description="Acidic residues" evidence="7">
    <location>
        <begin position="665"/>
        <end position="676"/>
    </location>
</feature>
<dbReference type="GO" id="GO:0043565">
    <property type="term" value="F:sequence-specific DNA binding"/>
    <property type="evidence" value="ECO:0007669"/>
    <property type="project" value="TreeGrafter"/>
</dbReference>
<dbReference type="InterPro" id="IPR026590">
    <property type="entry name" value="Ssirtuin_cat_dom"/>
</dbReference>
<dbReference type="Gene3D" id="3.40.50.1220">
    <property type="entry name" value="TPP-binding domain"/>
    <property type="match status" value="1"/>
</dbReference>
<comment type="domain">
    <text evidence="5">In contrast to class I sirtuins, class III sirtuins have only weak deacetylase activity. Difference in substrate specificity is probably due to a larger hydrophobic pocket with 2 residues (Tyr-1238 and Arg-1241) that bind to malonylated and succinylated substrates and define the specificity.</text>
</comment>
<dbReference type="GO" id="GO:0036055">
    <property type="term" value="F:protein-succinyllysine desuccinylase activity"/>
    <property type="evidence" value="ECO:0007669"/>
    <property type="project" value="UniProtKB-UniRule"/>
</dbReference>
<comment type="catalytic activity">
    <reaction evidence="5">
        <text>N(6)-succinyl-L-lysyl-[protein] + NAD(+) + H2O = 2''-O-succinyl-ADP-D-ribose + nicotinamide + L-lysyl-[protein]</text>
        <dbReference type="Rhea" id="RHEA:47668"/>
        <dbReference type="Rhea" id="RHEA-COMP:9752"/>
        <dbReference type="Rhea" id="RHEA-COMP:11877"/>
        <dbReference type="ChEBI" id="CHEBI:15377"/>
        <dbReference type="ChEBI" id="CHEBI:17154"/>
        <dbReference type="ChEBI" id="CHEBI:29969"/>
        <dbReference type="ChEBI" id="CHEBI:57540"/>
        <dbReference type="ChEBI" id="CHEBI:87830"/>
        <dbReference type="ChEBI" id="CHEBI:87832"/>
    </reaction>
</comment>
<reference evidence="9" key="1">
    <citation type="submission" date="2020-11" db="EMBL/GenBank/DDBJ databases">
        <authorList>
            <person name="Tran Van P."/>
        </authorList>
    </citation>
    <scope>NUCLEOTIDE SEQUENCE</scope>
</reference>
<feature type="binding site" evidence="5 6">
    <location>
        <position position="1305"/>
    </location>
    <ligand>
        <name>Zn(2+)</name>
        <dbReference type="ChEBI" id="CHEBI:29105"/>
    </ligand>
</feature>
<evidence type="ECO:0000313" key="9">
    <source>
        <dbReference type="EMBL" id="CAD7437922.1"/>
    </source>
</evidence>
<proteinExistence type="inferred from homology"/>
<dbReference type="CDD" id="cd01412">
    <property type="entry name" value="SIRT5_Af1_CobB"/>
    <property type="match status" value="1"/>
</dbReference>
<dbReference type="GO" id="GO:0003723">
    <property type="term" value="F:RNA binding"/>
    <property type="evidence" value="ECO:0007669"/>
    <property type="project" value="TreeGrafter"/>
</dbReference>
<dbReference type="SUPFAM" id="SSF52467">
    <property type="entry name" value="DHS-like NAD/FAD-binding domain"/>
    <property type="match status" value="1"/>
</dbReference>
<dbReference type="GO" id="GO:0036054">
    <property type="term" value="F:protein-malonyllysine demalonylase activity"/>
    <property type="evidence" value="ECO:0007669"/>
    <property type="project" value="UniProtKB-UniRule"/>
</dbReference>
<evidence type="ECO:0000256" key="7">
    <source>
        <dbReference type="SAM" id="MobiDB-lite"/>
    </source>
</evidence>
<evidence type="ECO:0000256" key="2">
    <source>
        <dbReference type="ARBA" id="ARBA00022679"/>
    </source>
</evidence>
<keyword evidence="5 6" id="KW-0479">Metal-binding</keyword>
<keyword evidence="2 5" id="KW-0808">Transferase</keyword>
<dbReference type="InterPro" id="IPR027546">
    <property type="entry name" value="Sirtuin_class_III"/>
</dbReference>
<dbReference type="HAMAP" id="MF_01121">
    <property type="entry name" value="Sirtuin_ClassIII"/>
    <property type="match status" value="1"/>
</dbReference>
<dbReference type="EC" id="2.3.1.-" evidence="5"/>
<feature type="binding site" evidence="5 6">
    <location>
        <position position="1348"/>
    </location>
    <ligand>
        <name>Zn(2+)</name>
        <dbReference type="ChEBI" id="CHEBI:29105"/>
    </ligand>
</feature>
<evidence type="ECO:0000256" key="4">
    <source>
        <dbReference type="ARBA" id="ARBA00023242"/>
    </source>
</evidence>
<keyword evidence="3 5" id="KW-0520">NAD</keyword>
<dbReference type="Gene3D" id="3.30.1600.10">
    <property type="entry name" value="SIR2/SIRT2 'Small Domain"/>
    <property type="match status" value="1"/>
</dbReference>
<feature type="binding site" evidence="5 6">
    <location>
        <position position="1343"/>
    </location>
    <ligand>
        <name>Zn(2+)</name>
        <dbReference type="ChEBI" id="CHEBI:29105"/>
    </ligand>
</feature>
<feature type="binding site" evidence="5">
    <location>
        <begin position="1276"/>
        <end position="1279"/>
    </location>
    <ligand>
        <name>NAD(+)</name>
        <dbReference type="ChEBI" id="CHEBI:57540"/>
    </ligand>
</feature>
<keyword evidence="4" id="KW-0539">Nucleus</keyword>
<name>A0A7R9EPG8_9NEOP</name>
<dbReference type="InterPro" id="IPR026591">
    <property type="entry name" value="Sirtuin_cat_small_dom_sf"/>
</dbReference>
<feature type="binding site" evidence="5">
    <location>
        <begin position="1411"/>
        <end position="1413"/>
    </location>
    <ligand>
        <name>NAD(+)</name>
        <dbReference type="ChEBI" id="CHEBI:57540"/>
    </ligand>
</feature>
<organism evidence="9">
    <name type="scientific">Timema bartmani</name>
    <dbReference type="NCBI Taxonomy" id="61472"/>
    <lineage>
        <taxon>Eukaryota</taxon>
        <taxon>Metazoa</taxon>
        <taxon>Ecdysozoa</taxon>
        <taxon>Arthropoda</taxon>
        <taxon>Hexapoda</taxon>
        <taxon>Insecta</taxon>
        <taxon>Pterygota</taxon>
        <taxon>Neoptera</taxon>
        <taxon>Polyneoptera</taxon>
        <taxon>Phasmatodea</taxon>
        <taxon>Timematodea</taxon>
        <taxon>Timematoidea</taxon>
        <taxon>Timematidae</taxon>
        <taxon>Timema</taxon>
    </lineage>
</organism>
<evidence type="ECO:0000256" key="5">
    <source>
        <dbReference type="HAMAP-Rule" id="MF_03160"/>
    </source>
</evidence>
<dbReference type="PANTHER" id="PTHR13213">
    <property type="entry name" value="MYB-BINDING PROTEIN 1A FAMILY MEMBER"/>
    <property type="match status" value="1"/>
</dbReference>
<feature type="compositionally biased region" description="Acidic residues" evidence="7">
    <location>
        <begin position="629"/>
        <end position="651"/>
    </location>
</feature>